<organism evidence="2 3">
    <name type="scientific">Rotaria socialis</name>
    <dbReference type="NCBI Taxonomy" id="392032"/>
    <lineage>
        <taxon>Eukaryota</taxon>
        <taxon>Metazoa</taxon>
        <taxon>Spiralia</taxon>
        <taxon>Gnathifera</taxon>
        <taxon>Rotifera</taxon>
        <taxon>Eurotatoria</taxon>
        <taxon>Bdelloidea</taxon>
        <taxon>Philodinida</taxon>
        <taxon>Philodinidae</taxon>
        <taxon>Rotaria</taxon>
    </lineage>
</organism>
<evidence type="ECO:0000313" key="3">
    <source>
        <dbReference type="Proteomes" id="UP000663838"/>
    </source>
</evidence>
<evidence type="ECO:0000313" key="1">
    <source>
        <dbReference type="EMBL" id="CAF4211793.1"/>
    </source>
</evidence>
<proteinExistence type="predicted"/>
<dbReference type="Proteomes" id="UP000663862">
    <property type="component" value="Unassembled WGS sequence"/>
</dbReference>
<dbReference type="EMBL" id="CAJOBS010001030">
    <property type="protein sequence ID" value="CAF4678046.1"/>
    <property type="molecule type" value="Genomic_DNA"/>
</dbReference>
<name>A0A821H5E6_9BILA</name>
<dbReference type="EMBL" id="CAJOBQ010000015">
    <property type="protein sequence ID" value="CAF4211793.1"/>
    <property type="molecule type" value="Genomic_DNA"/>
</dbReference>
<dbReference type="AlphaFoldDB" id="A0A821H5E6"/>
<reference evidence="2" key="1">
    <citation type="submission" date="2021-02" db="EMBL/GenBank/DDBJ databases">
        <authorList>
            <person name="Nowell W R."/>
        </authorList>
    </citation>
    <scope>NUCLEOTIDE SEQUENCE</scope>
</reference>
<evidence type="ECO:0000313" key="2">
    <source>
        <dbReference type="EMBL" id="CAF4678046.1"/>
    </source>
</evidence>
<dbReference type="Proteomes" id="UP000663838">
    <property type="component" value="Unassembled WGS sequence"/>
</dbReference>
<accession>A0A821H5E6</accession>
<protein>
    <submittedName>
        <fullName evidence="2">Uncharacterized protein</fullName>
    </submittedName>
</protein>
<sequence>MLQLEELTLSLIVGDQTSFIDGTHLVNNILNRMSYLQTFIFNIITEYVRMDEELLPTLDDIERPLIQ</sequence>
<gene>
    <name evidence="2" type="ORF">TOA249_LOCUS15687</name>
    <name evidence="1" type="ORF">TSG867_LOCUS738</name>
</gene>
<comment type="caution">
    <text evidence="2">The sequence shown here is derived from an EMBL/GenBank/DDBJ whole genome shotgun (WGS) entry which is preliminary data.</text>
</comment>